<dbReference type="InterPro" id="IPR051915">
    <property type="entry name" value="Cellulose_Degrad_GH3"/>
</dbReference>
<accession>A0AAV5BX96</accession>
<dbReference type="Proteomes" id="UP001054889">
    <property type="component" value="Unassembled WGS sequence"/>
</dbReference>
<comment type="caution">
    <text evidence="3">The sequence shown here is derived from an EMBL/GenBank/DDBJ whole genome shotgun (WGS) entry which is preliminary data.</text>
</comment>
<keyword evidence="2" id="KW-0732">Signal</keyword>
<organism evidence="3 4">
    <name type="scientific">Eleusine coracana subsp. coracana</name>
    <dbReference type="NCBI Taxonomy" id="191504"/>
    <lineage>
        <taxon>Eukaryota</taxon>
        <taxon>Viridiplantae</taxon>
        <taxon>Streptophyta</taxon>
        <taxon>Embryophyta</taxon>
        <taxon>Tracheophyta</taxon>
        <taxon>Spermatophyta</taxon>
        <taxon>Magnoliopsida</taxon>
        <taxon>Liliopsida</taxon>
        <taxon>Poales</taxon>
        <taxon>Poaceae</taxon>
        <taxon>PACMAD clade</taxon>
        <taxon>Chloridoideae</taxon>
        <taxon>Cynodonteae</taxon>
        <taxon>Eleusininae</taxon>
        <taxon>Eleusine</taxon>
    </lineage>
</organism>
<feature type="signal peptide" evidence="2">
    <location>
        <begin position="1"/>
        <end position="33"/>
    </location>
</feature>
<proteinExistence type="predicted"/>
<protein>
    <recommendedName>
        <fullName evidence="5">Glycoside hydrolase family 3 N-terminal domain-containing protein</fullName>
    </recommendedName>
</protein>
<dbReference type="InterPro" id="IPR036962">
    <property type="entry name" value="Glyco_hydro_3_N_sf"/>
</dbReference>
<dbReference type="PANTHER" id="PTHR30620">
    <property type="entry name" value="PERIPLASMIC BETA-GLUCOSIDASE-RELATED"/>
    <property type="match status" value="1"/>
</dbReference>
<dbReference type="GO" id="GO:0008422">
    <property type="term" value="F:beta-glucosidase activity"/>
    <property type="evidence" value="ECO:0007669"/>
    <property type="project" value="TreeGrafter"/>
</dbReference>
<sequence>MDVPSGSVGGGSSGCRVVLTAALFALILRQLCSCGVAAAGAGEDENKYGGGARYKDPKQPLNVRIDDLHHLRVSGRNPGAPFVAGRRHVAVCAKHYVGDGVNDEGDAAASFHKLLGVHMPPYYEAVIRGVSSLMVSYSSWNGASSLTSSKTDSGSGMTTPEHSDYLVSVKRGILAGIDMVMIPFTYTEFIDDLTALVRNGTVPMNRIDDAVAASSGTGPSRRGVCMEGPDFNKSNCNRKKLIGARYYVQRDARLVVALEPESVFEEVVGDEGAVAMHLGAVPAAVGDHHE</sequence>
<dbReference type="AlphaFoldDB" id="A0AAV5BX96"/>
<dbReference type="InterPro" id="IPR017853">
    <property type="entry name" value="GH"/>
</dbReference>
<dbReference type="PANTHER" id="PTHR30620:SF23">
    <property type="entry name" value="OS02G0131400 PROTEIN"/>
    <property type="match status" value="1"/>
</dbReference>
<name>A0AAV5BX96_ELECO</name>
<gene>
    <name evidence="3" type="primary">ga06366</name>
    <name evidence="3" type="ORF">PR202_ga06366</name>
</gene>
<dbReference type="SUPFAM" id="SSF51445">
    <property type="entry name" value="(Trans)glycosidases"/>
    <property type="match status" value="1"/>
</dbReference>
<evidence type="ECO:0000313" key="4">
    <source>
        <dbReference type="Proteomes" id="UP001054889"/>
    </source>
</evidence>
<dbReference type="EMBL" id="BQKI01000003">
    <property type="protein sequence ID" value="GJM90117.1"/>
    <property type="molecule type" value="Genomic_DNA"/>
</dbReference>
<keyword evidence="4" id="KW-1185">Reference proteome</keyword>
<evidence type="ECO:0000256" key="2">
    <source>
        <dbReference type="SAM" id="SignalP"/>
    </source>
</evidence>
<evidence type="ECO:0000313" key="3">
    <source>
        <dbReference type="EMBL" id="GJM90117.1"/>
    </source>
</evidence>
<dbReference type="Gene3D" id="3.20.20.300">
    <property type="entry name" value="Glycoside hydrolase, family 3, N-terminal domain"/>
    <property type="match status" value="1"/>
</dbReference>
<evidence type="ECO:0000256" key="1">
    <source>
        <dbReference type="ARBA" id="ARBA00022801"/>
    </source>
</evidence>
<dbReference type="GO" id="GO:0009251">
    <property type="term" value="P:glucan catabolic process"/>
    <property type="evidence" value="ECO:0007669"/>
    <property type="project" value="TreeGrafter"/>
</dbReference>
<evidence type="ECO:0008006" key="5">
    <source>
        <dbReference type="Google" id="ProtNLM"/>
    </source>
</evidence>
<keyword evidence="1" id="KW-0378">Hydrolase</keyword>
<reference evidence="3" key="1">
    <citation type="journal article" date="2018" name="DNA Res.">
        <title>Multiple hybrid de novo genome assembly of finger millet, an orphan allotetraploid crop.</title>
        <authorList>
            <person name="Hatakeyama M."/>
            <person name="Aluri S."/>
            <person name="Balachadran M.T."/>
            <person name="Sivarajan S.R."/>
            <person name="Patrignani A."/>
            <person name="Gruter S."/>
            <person name="Poveda L."/>
            <person name="Shimizu-Inatsugi R."/>
            <person name="Baeten J."/>
            <person name="Francoijs K.J."/>
            <person name="Nataraja K.N."/>
            <person name="Reddy Y.A.N."/>
            <person name="Phadnis S."/>
            <person name="Ravikumar R.L."/>
            <person name="Schlapbach R."/>
            <person name="Sreeman S.M."/>
            <person name="Shimizu K.K."/>
        </authorList>
    </citation>
    <scope>NUCLEOTIDE SEQUENCE</scope>
</reference>
<reference evidence="3" key="2">
    <citation type="submission" date="2021-12" db="EMBL/GenBank/DDBJ databases">
        <title>Resequencing data analysis of finger millet.</title>
        <authorList>
            <person name="Hatakeyama M."/>
            <person name="Aluri S."/>
            <person name="Balachadran M.T."/>
            <person name="Sivarajan S.R."/>
            <person name="Poveda L."/>
            <person name="Shimizu-Inatsugi R."/>
            <person name="Schlapbach R."/>
            <person name="Sreeman S.M."/>
            <person name="Shimizu K.K."/>
        </authorList>
    </citation>
    <scope>NUCLEOTIDE SEQUENCE</scope>
</reference>
<feature type="chain" id="PRO_5043607553" description="Glycoside hydrolase family 3 N-terminal domain-containing protein" evidence="2">
    <location>
        <begin position="34"/>
        <end position="290"/>
    </location>
</feature>